<organism evidence="1 2">
    <name type="scientific">Smittium mucronatum</name>
    <dbReference type="NCBI Taxonomy" id="133383"/>
    <lineage>
        <taxon>Eukaryota</taxon>
        <taxon>Fungi</taxon>
        <taxon>Fungi incertae sedis</taxon>
        <taxon>Zoopagomycota</taxon>
        <taxon>Kickxellomycotina</taxon>
        <taxon>Harpellomycetes</taxon>
        <taxon>Harpellales</taxon>
        <taxon>Legeriomycetaceae</taxon>
        <taxon>Smittium</taxon>
    </lineage>
</organism>
<keyword evidence="2" id="KW-1185">Reference proteome</keyword>
<name>A0A1R0H223_9FUNG</name>
<gene>
    <name evidence="1" type="ORF">AYI68_g2679</name>
</gene>
<dbReference type="AlphaFoldDB" id="A0A1R0H223"/>
<accession>A0A1R0H223</accession>
<sequence>MVDSKKPQHISQDVNKLEYKRRIFWIFFVFDNTGLIYGSKASAFNEKYACVNLPSDDFNYRYRSTAKHLDFTNDIISSNMCDVSDLSAFDDNVYFFIKNLMLHSRIIMFVKRRWSKKPKTQEVINLNFILLLQSIENLKLLTDKKYPYSSVYKNGIGPLPQNYRLLDPEREMHNFGYVSWQVYHSMKIALFQSELVRITGRIVHPERIKKAKIECIKAATIKSEMYQLNYSQNQLFFLSLNVPSIRIHCLSIFLNAIFADFNYLDRDAFSLFEKHVNLYRNYGGGLRKVKFIDRLLTRIYLYKKKSHENNILHPKLPILMERFSINSSDITPWIVPRYYDFFKFNCCLESNMPSIEAESYLDDPFPPKTTQNDFDIYNFYGINTEFSNKHPENPFHLPCINKIQSTSTSESHINSPPQNLNNYDRKNSRHQYFDKYKMAYPTQPNLHSYQRLYRPGYFNHASRSLNMNYMSPLYRSMNTHHQITKLSGSNNKSQNPGDRKMILRSVEKFLLKDTSNTIISRKFINYGAN</sequence>
<evidence type="ECO:0000313" key="1">
    <source>
        <dbReference type="EMBL" id="OLY83189.1"/>
    </source>
</evidence>
<dbReference type="Proteomes" id="UP000187455">
    <property type="component" value="Unassembled WGS sequence"/>
</dbReference>
<reference evidence="1 2" key="1">
    <citation type="journal article" date="2016" name="Mol. Biol. Evol.">
        <title>Genome-Wide Survey of Gut Fungi (Harpellales) Reveals the First Horizontally Transferred Ubiquitin Gene from a Mosquito Host.</title>
        <authorList>
            <person name="Wang Y."/>
            <person name="White M.M."/>
            <person name="Kvist S."/>
            <person name="Moncalvo J.M."/>
        </authorList>
    </citation>
    <scope>NUCLEOTIDE SEQUENCE [LARGE SCALE GENOMIC DNA]</scope>
    <source>
        <strain evidence="1 2">ALG-7-W6</strain>
    </source>
</reference>
<comment type="caution">
    <text evidence="1">The sequence shown here is derived from an EMBL/GenBank/DDBJ whole genome shotgun (WGS) entry which is preliminary data.</text>
</comment>
<dbReference type="CDD" id="cd12148">
    <property type="entry name" value="fungal_TF_MHR"/>
    <property type="match status" value="1"/>
</dbReference>
<protein>
    <recommendedName>
        <fullName evidence="3">Transcription factor domain-containing protein</fullName>
    </recommendedName>
</protein>
<dbReference type="EMBL" id="LSSL01001020">
    <property type="protein sequence ID" value="OLY83189.1"/>
    <property type="molecule type" value="Genomic_DNA"/>
</dbReference>
<proteinExistence type="predicted"/>
<evidence type="ECO:0000313" key="2">
    <source>
        <dbReference type="Proteomes" id="UP000187455"/>
    </source>
</evidence>
<evidence type="ECO:0008006" key="3">
    <source>
        <dbReference type="Google" id="ProtNLM"/>
    </source>
</evidence>